<evidence type="ECO:0000256" key="7">
    <source>
        <dbReference type="ARBA" id="ARBA00022840"/>
    </source>
</evidence>
<dbReference type="GO" id="GO:0016020">
    <property type="term" value="C:membrane"/>
    <property type="evidence" value="ECO:0007669"/>
    <property type="project" value="UniProtKB-SubCell"/>
</dbReference>
<dbReference type="InterPro" id="IPR029047">
    <property type="entry name" value="HSP70_peptide-bd_sf"/>
</dbReference>
<keyword evidence="10 12" id="KW-0406">Ion transport</keyword>
<dbReference type="EMBL" id="QGKY02001925">
    <property type="protein sequence ID" value="KAF2546653.1"/>
    <property type="molecule type" value="Genomic_DNA"/>
</dbReference>
<keyword evidence="7" id="KW-0067">ATP-binding</keyword>
<dbReference type="InterPro" id="IPR013126">
    <property type="entry name" value="Hsp_70_fam"/>
</dbReference>
<keyword evidence="6" id="KW-0547">Nucleotide-binding</keyword>
<evidence type="ECO:0000256" key="6">
    <source>
        <dbReference type="ARBA" id="ARBA00022741"/>
    </source>
</evidence>
<keyword evidence="8 12" id="KW-0460">Magnesium</keyword>
<evidence type="ECO:0000256" key="1">
    <source>
        <dbReference type="ARBA" id="ARBA00004141"/>
    </source>
</evidence>
<evidence type="ECO:0000313" key="15">
    <source>
        <dbReference type="EMBL" id="KAF2546653.1"/>
    </source>
</evidence>
<keyword evidence="5 12" id="KW-0812">Transmembrane</keyword>
<dbReference type="Pfam" id="PF00012">
    <property type="entry name" value="HSP70"/>
    <property type="match status" value="1"/>
</dbReference>
<comment type="caution">
    <text evidence="15">The sequence shown here is derived from an EMBL/GenBank/DDBJ whole genome shotgun (WGS) entry which is preliminary data.</text>
</comment>
<comment type="function">
    <text evidence="12">Magnesium transporter that may mediate the influx of magnesium.</text>
</comment>
<keyword evidence="4 12" id="KW-0813">Transport</keyword>
<accession>A0A8S9GLE7</accession>
<dbReference type="PANTHER" id="PTHR13890">
    <property type="entry name" value="RNA SPLICING PROTEIN MRS2, MITOCHONDRIAL"/>
    <property type="match status" value="1"/>
</dbReference>
<gene>
    <name evidence="15" type="ORF">F2Q70_00020017</name>
</gene>
<dbReference type="GO" id="GO:0015095">
    <property type="term" value="F:magnesium ion transmembrane transporter activity"/>
    <property type="evidence" value="ECO:0007669"/>
    <property type="project" value="TreeGrafter"/>
</dbReference>
<dbReference type="FunFam" id="1.20.1270.10:FF:000016">
    <property type="entry name" value="Heat shock protein 70"/>
    <property type="match status" value="1"/>
</dbReference>
<feature type="compositionally biased region" description="Low complexity" evidence="14">
    <location>
        <begin position="382"/>
        <end position="394"/>
    </location>
</feature>
<dbReference type="PANTHER" id="PTHR13890:SF26">
    <property type="entry name" value="MAGNESIUM TRANSPORTER MRS2-1"/>
    <property type="match status" value="1"/>
</dbReference>
<evidence type="ECO:0000256" key="8">
    <source>
        <dbReference type="ARBA" id="ARBA00022842"/>
    </source>
</evidence>
<dbReference type="SUPFAM" id="SSF100920">
    <property type="entry name" value="Heat shock protein 70kD (HSP70), peptide-binding domain"/>
    <property type="match status" value="1"/>
</dbReference>
<dbReference type="Pfam" id="PF22099">
    <property type="entry name" value="MRS2-like"/>
    <property type="match status" value="2"/>
</dbReference>
<evidence type="ECO:0000256" key="9">
    <source>
        <dbReference type="ARBA" id="ARBA00022989"/>
    </source>
</evidence>
<dbReference type="Gene3D" id="1.20.58.340">
    <property type="entry name" value="Magnesium transport protein CorA, transmembrane region"/>
    <property type="match status" value="2"/>
</dbReference>
<dbReference type="GO" id="GO:0140662">
    <property type="term" value="F:ATP-dependent protein folding chaperone"/>
    <property type="evidence" value="ECO:0007669"/>
    <property type="project" value="InterPro"/>
</dbReference>
<dbReference type="SUPFAM" id="SSF144083">
    <property type="entry name" value="Magnesium transport protein CorA, transmembrane region"/>
    <property type="match status" value="1"/>
</dbReference>
<evidence type="ECO:0000256" key="2">
    <source>
        <dbReference type="ARBA" id="ARBA00007381"/>
    </source>
</evidence>
<dbReference type="AlphaFoldDB" id="A0A8S9GLE7"/>
<protein>
    <recommendedName>
        <fullName evidence="12">Magnesium transporter</fullName>
    </recommendedName>
</protein>
<feature type="region of interest" description="Disordered" evidence="14">
    <location>
        <begin position="382"/>
        <end position="419"/>
    </location>
</feature>
<evidence type="ECO:0000256" key="5">
    <source>
        <dbReference type="ARBA" id="ARBA00022692"/>
    </source>
</evidence>
<dbReference type="InterPro" id="IPR029048">
    <property type="entry name" value="HSP70_C_sf"/>
</dbReference>
<comment type="similarity">
    <text evidence="2">Belongs to the heat shock protein 70 family.</text>
</comment>
<evidence type="ECO:0000256" key="14">
    <source>
        <dbReference type="SAM" id="MobiDB-lite"/>
    </source>
</evidence>
<name>A0A8S9GLE7_BRACR</name>
<evidence type="ECO:0000256" key="3">
    <source>
        <dbReference type="ARBA" id="ARBA00007535"/>
    </source>
</evidence>
<keyword evidence="11 12" id="KW-0472">Membrane</keyword>
<evidence type="ECO:0000256" key="12">
    <source>
        <dbReference type="RuleBase" id="RU366041"/>
    </source>
</evidence>
<evidence type="ECO:0000256" key="10">
    <source>
        <dbReference type="ARBA" id="ARBA00023065"/>
    </source>
</evidence>
<dbReference type="FunFam" id="2.60.34.10:FF:000002">
    <property type="entry name" value="Heat shock 70 kDa"/>
    <property type="match status" value="1"/>
</dbReference>
<keyword evidence="9 12" id="KW-1133">Transmembrane helix</keyword>
<feature type="coiled-coil region" evidence="13">
    <location>
        <begin position="317"/>
        <end position="344"/>
    </location>
</feature>
<dbReference type="Gene3D" id="1.20.1270.10">
    <property type="match status" value="1"/>
</dbReference>
<dbReference type="GO" id="GO:0005524">
    <property type="term" value="F:ATP binding"/>
    <property type="evidence" value="ECO:0007669"/>
    <property type="project" value="UniProtKB-KW"/>
</dbReference>
<evidence type="ECO:0000256" key="11">
    <source>
        <dbReference type="ARBA" id="ARBA00023136"/>
    </source>
</evidence>
<dbReference type="Gene3D" id="2.60.34.10">
    <property type="entry name" value="Substrate Binding Domain Of DNAk, Chain A, domain 1"/>
    <property type="match status" value="1"/>
</dbReference>
<evidence type="ECO:0000256" key="4">
    <source>
        <dbReference type="ARBA" id="ARBA00022448"/>
    </source>
</evidence>
<feature type="transmembrane region" description="Helical" evidence="12">
    <location>
        <begin position="507"/>
        <end position="530"/>
    </location>
</feature>
<evidence type="ECO:0000256" key="13">
    <source>
        <dbReference type="SAM" id="Coils"/>
    </source>
</evidence>
<proteinExistence type="inferred from homology"/>
<sequence>MTVLIPRNTTVPCKKEQVFSTYADNQPGVLIQVYEGERARTKDNNLLGTFELKGIPPAPRGVPQINVCFDIDANGILNVSAEDKTAGVKNQITITNDKGRLSKEEIEKMVQDAEKYKAEDEQVKKRVEAKNSLENYAYNMRNTVRDEKLAQKLDQEGKQKIEKAIDEAIEWIEGNQLAEVDEFEYKLKELEGICNPIISKMYQDGAGAGYPDGGMPASGGSGGAGGPKVEELVNKVILPVKTFELQLQTSLKRRRSFDNSFENSSPDYLPFEFRALEIALEAACTFLDSQASELEIEAYPLLDELTSKISTLNLERVRRLKSRLVALTRRVQKVRDEIEQLMDDDGDMAEMYLTEKKKRMEGSLYGDHQSLLGYRSNDGLSVSAPVSPVSSPPDSRSRLDRSVSIARSRHDSARSSEGNTENIEELEMLLEAYFVVIDSTLNKLTSLKEYIDDTEDFINIQLDNVRNQLIQFELLLTTATFVVAIFGVVAGIFGMNFEIDFFTQPGAFRWVLLITGICGFVIFSAFVWFFKYRRLMPL</sequence>
<organism evidence="15">
    <name type="scientific">Brassica cretica</name>
    <name type="common">Mustard</name>
    <dbReference type="NCBI Taxonomy" id="69181"/>
    <lineage>
        <taxon>Eukaryota</taxon>
        <taxon>Viridiplantae</taxon>
        <taxon>Streptophyta</taxon>
        <taxon>Embryophyta</taxon>
        <taxon>Tracheophyta</taxon>
        <taxon>Spermatophyta</taxon>
        <taxon>Magnoliopsida</taxon>
        <taxon>eudicotyledons</taxon>
        <taxon>Gunneridae</taxon>
        <taxon>Pentapetalae</taxon>
        <taxon>rosids</taxon>
        <taxon>malvids</taxon>
        <taxon>Brassicales</taxon>
        <taxon>Brassicaceae</taxon>
        <taxon>Brassiceae</taxon>
        <taxon>Brassica</taxon>
    </lineage>
</organism>
<comment type="similarity">
    <text evidence="3 12">Belongs to the CorA metal ion transporter (MIT) (TC 1.A.35.5) family.</text>
</comment>
<keyword evidence="13" id="KW-0175">Coiled coil</keyword>
<dbReference type="InterPro" id="IPR039204">
    <property type="entry name" value="MRS2-like"/>
</dbReference>
<dbReference type="FunFam" id="1.20.58.340:FF:000009">
    <property type="entry name" value="Magnesium transporter MRS2-1"/>
    <property type="match status" value="1"/>
</dbReference>
<feature type="transmembrane region" description="Helical" evidence="12">
    <location>
        <begin position="474"/>
        <end position="495"/>
    </location>
</feature>
<reference evidence="15" key="1">
    <citation type="submission" date="2019-12" db="EMBL/GenBank/DDBJ databases">
        <title>Genome sequencing and annotation of Brassica cretica.</title>
        <authorList>
            <person name="Studholme D.J."/>
            <person name="Sarris P.F."/>
        </authorList>
    </citation>
    <scope>NUCLEOTIDE SEQUENCE</scope>
    <source>
        <strain evidence="15">PFS-102/07</strain>
        <tissue evidence="15">Leaf</tissue>
    </source>
</reference>
<dbReference type="CDD" id="cd12823">
    <property type="entry name" value="Mrs2_Mfm1p-like"/>
    <property type="match status" value="1"/>
</dbReference>
<dbReference type="InterPro" id="IPR045863">
    <property type="entry name" value="CorA_TM1_TM2"/>
</dbReference>
<comment type="subcellular location">
    <subcellularLocation>
        <location evidence="1 12">Membrane</location>
        <topology evidence="1 12">Multi-pass membrane protein</topology>
    </subcellularLocation>
</comment>
<dbReference type="SUPFAM" id="SSF100934">
    <property type="entry name" value="Heat shock protein 70kD (HSP70), C-terminal subdomain"/>
    <property type="match status" value="1"/>
</dbReference>